<evidence type="ECO:0000256" key="1">
    <source>
        <dbReference type="SAM" id="Phobius"/>
    </source>
</evidence>
<evidence type="ECO:0000313" key="2">
    <source>
        <dbReference type="EMBL" id="KAJ3046495.1"/>
    </source>
</evidence>
<organism evidence="2 3">
    <name type="scientific">Rhizophlyctis rosea</name>
    <dbReference type="NCBI Taxonomy" id="64517"/>
    <lineage>
        <taxon>Eukaryota</taxon>
        <taxon>Fungi</taxon>
        <taxon>Fungi incertae sedis</taxon>
        <taxon>Chytridiomycota</taxon>
        <taxon>Chytridiomycota incertae sedis</taxon>
        <taxon>Chytridiomycetes</taxon>
        <taxon>Rhizophlyctidales</taxon>
        <taxon>Rhizophlyctidaceae</taxon>
        <taxon>Rhizophlyctis</taxon>
    </lineage>
</organism>
<evidence type="ECO:0000313" key="3">
    <source>
        <dbReference type="Proteomes" id="UP001212841"/>
    </source>
</evidence>
<feature type="transmembrane region" description="Helical" evidence="1">
    <location>
        <begin position="118"/>
        <end position="140"/>
    </location>
</feature>
<keyword evidence="1" id="KW-0472">Membrane</keyword>
<dbReference type="Proteomes" id="UP001212841">
    <property type="component" value="Unassembled WGS sequence"/>
</dbReference>
<gene>
    <name evidence="2" type="ORF">HK097_000811</name>
</gene>
<feature type="transmembrane region" description="Helical" evidence="1">
    <location>
        <begin position="195"/>
        <end position="215"/>
    </location>
</feature>
<dbReference type="AlphaFoldDB" id="A0AAD5S6W8"/>
<dbReference type="EMBL" id="JADGJD010001156">
    <property type="protein sequence ID" value="KAJ3046495.1"/>
    <property type="molecule type" value="Genomic_DNA"/>
</dbReference>
<proteinExistence type="predicted"/>
<keyword evidence="1" id="KW-0812">Transmembrane</keyword>
<feature type="transmembrane region" description="Helical" evidence="1">
    <location>
        <begin position="20"/>
        <end position="41"/>
    </location>
</feature>
<keyword evidence="1" id="KW-1133">Transmembrane helix</keyword>
<reference evidence="2" key="1">
    <citation type="submission" date="2020-05" db="EMBL/GenBank/DDBJ databases">
        <title>Phylogenomic resolution of chytrid fungi.</title>
        <authorList>
            <person name="Stajich J.E."/>
            <person name="Amses K."/>
            <person name="Simmons R."/>
            <person name="Seto K."/>
            <person name="Myers J."/>
            <person name="Bonds A."/>
            <person name="Quandt C.A."/>
            <person name="Barry K."/>
            <person name="Liu P."/>
            <person name="Grigoriev I."/>
            <person name="Longcore J.E."/>
            <person name="James T.Y."/>
        </authorList>
    </citation>
    <scope>NUCLEOTIDE SEQUENCE</scope>
    <source>
        <strain evidence="2">JEL0318</strain>
    </source>
</reference>
<keyword evidence="3" id="KW-1185">Reference proteome</keyword>
<sequence length="337" mass="38598">MSLLNCYDGKLSMADAIACSFHEFAFSNSVISAIFATYLFLYFRGNTVWKWLFFNCLMAFIAYQLNAIAQAAPFDRGYFKKACAPLSMLFWSLAEFGDVLLFFIRYKIVKSSPMERSFLMYFFGVFTCAVITRIVDLGFVVKWGEMHTLKQEGVWVIEPIYFTFVFMCEVVLQARYVASVLAMKNVSRSHLMWTLLRSSGARFCFVTIPLFARIIEQFRTPNVGDPRMQWIWTFSAAVNLFTMFDLLMLKYELAVGDKKPVLANKSPNARSTLDLIGSFERTVESVGKHGGWGKQLWERFPFFSIGFASDGSRFGEKWVAADGGDAGIDAWNTFFFY</sequence>
<feature type="transmembrane region" description="Helical" evidence="1">
    <location>
        <begin position="48"/>
        <end position="68"/>
    </location>
</feature>
<feature type="transmembrane region" description="Helical" evidence="1">
    <location>
        <begin position="230"/>
        <end position="249"/>
    </location>
</feature>
<accession>A0AAD5S6W8</accession>
<feature type="transmembrane region" description="Helical" evidence="1">
    <location>
        <begin position="160"/>
        <end position="183"/>
    </location>
</feature>
<feature type="transmembrane region" description="Helical" evidence="1">
    <location>
        <begin position="88"/>
        <end position="106"/>
    </location>
</feature>
<protein>
    <submittedName>
        <fullName evidence="2">Uncharacterized protein</fullName>
    </submittedName>
</protein>
<comment type="caution">
    <text evidence="2">The sequence shown here is derived from an EMBL/GenBank/DDBJ whole genome shotgun (WGS) entry which is preliminary data.</text>
</comment>
<name>A0AAD5S6W8_9FUNG</name>